<dbReference type="Gene3D" id="3.30.390.10">
    <property type="entry name" value="Enolase-like, N-terminal domain"/>
    <property type="match status" value="1"/>
</dbReference>
<organism evidence="5 6">
    <name type="scientific">Natrinema salsiterrestre</name>
    <dbReference type="NCBI Taxonomy" id="2950540"/>
    <lineage>
        <taxon>Archaea</taxon>
        <taxon>Methanobacteriati</taxon>
        <taxon>Methanobacteriota</taxon>
        <taxon>Stenosarchaea group</taxon>
        <taxon>Halobacteria</taxon>
        <taxon>Halobacteriales</taxon>
        <taxon>Natrialbaceae</taxon>
        <taxon>Natrinema</taxon>
    </lineage>
</organism>
<sequence length="384" mass="43159">MSEIVDYDLYEVPPRWLFLRIETSDGIVGWGEPVVEGRAATVRTAVEELMDNYLVRNDPARIEDHWQTMYRGGFYRGGPILMSAIAGIDQALWDIKGKRFDAPVYELLGGRARDRIRVYQWIGGDRPSEVGDAAADKVANGFTALKMNATSELRRVDNPAAIENAVDRLREVRERVGPEIDIGVDFHGRVSKPMAKRLAKALEPYDPMFIEEPVLSDHNDELHTLAQHTTIPIATGERLYSRWDFKEIFESGAVDVIQPDLSHAGGITEVKKIAAMAEAYDVALAPHCPLGPIALASCVHVDTISPNALIQEQSLNIHYNESSDILEYLENRDVFRYDDGYIEVPTEPGLGISIDEDYVEQQAEKTVDWHNPVWRNEDGSVAEW</sequence>
<evidence type="ECO:0000259" key="4">
    <source>
        <dbReference type="SMART" id="SM00922"/>
    </source>
</evidence>
<dbReference type="SUPFAM" id="SSF54826">
    <property type="entry name" value="Enolase N-terminal domain-like"/>
    <property type="match status" value="1"/>
</dbReference>
<dbReference type="AlphaFoldDB" id="A0A9Q4Q4C3"/>
<evidence type="ECO:0000256" key="1">
    <source>
        <dbReference type="ARBA" id="ARBA00022723"/>
    </source>
</evidence>
<dbReference type="NCBIfam" id="NF010624">
    <property type="entry name" value="PRK14017.1"/>
    <property type="match status" value="1"/>
</dbReference>
<dbReference type="Pfam" id="PF13378">
    <property type="entry name" value="MR_MLE_C"/>
    <property type="match status" value="1"/>
</dbReference>
<dbReference type="EMBL" id="JAMQOT010000005">
    <property type="protein sequence ID" value="MDF9747078.1"/>
    <property type="molecule type" value="Genomic_DNA"/>
</dbReference>
<dbReference type="InterPro" id="IPR013341">
    <property type="entry name" value="Mandelate_racemase_N_dom"/>
</dbReference>
<gene>
    <name evidence="5" type="primary">dgoD</name>
    <name evidence="5" type="ORF">NDI89_15925</name>
</gene>
<dbReference type="InterPro" id="IPR029065">
    <property type="entry name" value="Enolase_C-like"/>
</dbReference>
<dbReference type="GO" id="GO:0009063">
    <property type="term" value="P:amino acid catabolic process"/>
    <property type="evidence" value="ECO:0007669"/>
    <property type="project" value="InterPro"/>
</dbReference>
<name>A0A9Q4Q4C3_9EURY</name>
<dbReference type="SFLD" id="SFLDG00179">
    <property type="entry name" value="mandelate_racemase"/>
    <property type="match status" value="1"/>
</dbReference>
<comment type="caution">
    <text evidence="5">The sequence shown here is derived from an EMBL/GenBank/DDBJ whole genome shotgun (WGS) entry which is preliminary data.</text>
</comment>
<dbReference type="SMART" id="SM00922">
    <property type="entry name" value="MR_MLE"/>
    <property type="match status" value="1"/>
</dbReference>
<dbReference type="EC" id="4.2.1.6" evidence="5"/>
<keyword evidence="6" id="KW-1185">Reference proteome</keyword>
<dbReference type="PROSITE" id="PS00908">
    <property type="entry name" value="MR_MLE_1"/>
    <property type="match status" value="1"/>
</dbReference>
<keyword evidence="3 5" id="KW-0456">Lyase</keyword>
<dbReference type="PROSITE" id="PS00909">
    <property type="entry name" value="MR_MLE_2"/>
    <property type="match status" value="1"/>
</dbReference>
<dbReference type="PANTHER" id="PTHR48080:SF2">
    <property type="entry name" value="D-GALACTONATE DEHYDRATASE"/>
    <property type="match status" value="1"/>
</dbReference>
<dbReference type="InterPro" id="IPR018110">
    <property type="entry name" value="Mandel_Rmase/mucon_lact_enz_CS"/>
</dbReference>
<evidence type="ECO:0000313" key="6">
    <source>
        <dbReference type="Proteomes" id="UP001154061"/>
    </source>
</evidence>
<dbReference type="Pfam" id="PF02746">
    <property type="entry name" value="MR_MLE_N"/>
    <property type="match status" value="1"/>
</dbReference>
<dbReference type="RefSeq" id="WP_277522863.1">
    <property type="nucleotide sequence ID" value="NZ_JAMQOT010000005.1"/>
</dbReference>
<reference evidence="5" key="1">
    <citation type="submission" date="2022-06" db="EMBL/GenBank/DDBJ databases">
        <title>Natrinema sp. a new haloarchaeum isolate from saline soil.</title>
        <authorList>
            <person name="Strakova D."/>
            <person name="Galisteo C."/>
            <person name="Sanchez-Porro C."/>
            <person name="Ventosa A."/>
        </authorList>
    </citation>
    <scope>NUCLEOTIDE SEQUENCE</scope>
    <source>
        <strain evidence="5">S1CR25-10</strain>
    </source>
</reference>
<dbReference type="InterPro" id="IPR034593">
    <property type="entry name" value="DgoD-like"/>
</dbReference>
<evidence type="ECO:0000256" key="3">
    <source>
        <dbReference type="ARBA" id="ARBA00023239"/>
    </source>
</evidence>
<dbReference type="InterPro" id="IPR013342">
    <property type="entry name" value="Mandelate_racemase_C"/>
</dbReference>
<accession>A0A9Q4Q4C3</accession>
<dbReference type="InterPro" id="IPR036849">
    <property type="entry name" value="Enolase-like_C_sf"/>
</dbReference>
<dbReference type="PANTHER" id="PTHR48080">
    <property type="entry name" value="D-GALACTONATE DEHYDRATASE-RELATED"/>
    <property type="match status" value="1"/>
</dbReference>
<dbReference type="GO" id="GO:0034194">
    <property type="term" value="P:D-galactonate catabolic process"/>
    <property type="evidence" value="ECO:0007669"/>
    <property type="project" value="InterPro"/>
</dbReference>
<dbReference type="Proteomes" id="UP001154061">
    <property type="component" value="Unassembled WGS sequence"/>
</dbReference>
<dbReference type="SFLD" id="SFLDS00001">
    <property type="entry name" value="Enolase"/>
    <property type="match status" value="1"/>
</dbReference>
<feature type="domain" description="Mandelate racemase/muconate lactonizing enzyme C-terminal" evidence="4">
    <location>
        <begin position="127"/>
        <end position="232"/>
    </location>
</feature>
<protein>
    <submittedName>
        <fullName evidence="5">Galactonate dehydratase</fullName>
        <ecNumber evidence="5">4.2.1.6</ecNumber>
    </submittedName>
</protein>
<evidence type="ECO:0000256" key="2">
    <source>
        <dbReference type="ARBA" id="ARBA00022842"/>
    </source>
</evidence>
<keyword evidence="2" id="KW-0460">Magnesium</keyword>
<dbReference type="GO" id="GO:0046872">
    <property type="term" value="F:metal ion binding"/>
    <property type="evidence" value="ECO:0007669"/>
    <property type="project" value="UniProtKB-KW"/>
</dbReference>
<dbReference type="InterPro" id="IPR023592">
    <property type="entry name" value="Galactonate_deHydtase"/>
</dbReference>
<dbReference type="CDD" id="cd03325">
    <property type="entry name" value="D-galactonate_dehydratase"/>
    <property type="match status" value="1"/>
</dbReference>
<dbReference type="InterPro" id="IPR029017">
    <property type="entry name" value="Enolase-like_N"/>
</dbReference>
<keyword evidence="1" id="KW-0479">Metal-binding</keyword>
<evidence type="ECO:0000313" key="5">
    <source>
        <dbReference type="EMBL" id="MDF9747078.1"/>
    </source>
</evidence>
<dbReference type="SUPFAM" id="SSF51604">
    <property type="entry name" value="Enolase C-terminal domain-like"/>
    <property type="match status" value="1"/>
</dbReference>
<dbReference type="GO" id="GO:0008869">
    <property type="term" value="F:galactonate dehydratase activity"/>
    <property type="evidence" value="ECO:0007669"/>
    <property type="project" value="UniProtKB-EC"/>
</dbReference>
<dbReference type="SFLD" id="SFLDF00003">
    <property type="entry name" value="D-galactonate_dehydratase"/>
    <property type="match status" value="1"/>
</dbReference>
<proteinExistence type="predicted"/>
<dbReference type="Gene3D" id="3.20.20.120">
    <property type="entry name" value="Enolase-like C-terminal domain"/>
    <property type="match status" value="1"/>
</dbReference>